<gene>
    <name evidence="6 7" type="primary">prmA</name>
    <name evidence="7" type="ORF">GCM10023093_27360</name>
</gene>
<dbReference type="RefSeq" id="WP_345084239.1">
    <property type="nucleotide sequence ID" value="NZ_BAABFA010000019.1"/>
</dbReference>
<comment type="similarity">
    <text evidence="1 6">Belongs to the methyltransferase superfamily. PrmA family.</text>
</comment>
<dbReference type="GO" id="GO:0005840">
    <property type="term" value="C:ribosome"/>
    <property type="evidence" value="ECO:0007669"/>
    <property type="project" value="UniProtKB-KW"/>
</dbReference>
<dbReference type="NCBIfam" id="NF001785">
    <property type="entry name" value="PRK00517.2-2"/>
    <property type="match status" value="1"/>
</dbReference>
<name>A0ABP8NLE7_9BACT</name>
<dbReference type="CDD" id="cd02440">
    <property type="entry name" value="AdoMet_MTases"/>
    <property type="match status" value="1"/>
</dbReference>
<evidence type="ECO:0000256" key="5">
    <source>
        <dbReference type="ARBA" id="ARBA00022691"/>
    </source>
</evidence>
<accession>A0ABP8NLE7</accession>
<evidence type="ECO:0000313" key="7">
    <source>
        <dbReference type="EMBL" id="GAA4468877.1"/>
    </source>
</evidence>
<evidence type="ECO:0000256" key="2">
    <source>
        <dbReference type="ARBA" id="ARBA00022490"/>
    </source>
</evidence>
<dbReference type="EC" id="2.1.1.-" evidence="6"/>
<keyword evidence="7" id="KW-0687">Ribonucleoprotein</keyword>
<evidence type="ECO:0000256" key="3">
    <source>
        <dbReference type="ARBA" id="ARBA00022603"/>
    </source>
</evidence>
<keyword evidence="4 6" id="KW-0808">Transferase</keyword>
<keyword evidence="7" id="KW-0689">Ribosomal protein</keyword>
<dbReference type="PANTHER" id="PTHR43648">
    <property type="entry name" value="ELECTRON TRANSFER FLAVOPROTEIN BETA SUBUNIT LYSINE METHYLTRANSFERASE"/>
    <property type="match status" value="1"/>
</dbReference>
<organism evidence="7 8">
    <name type="scientific">Nemorincola caseinilytica</name>
    <dbReference type="NCBI Taxonomy" id="2054315"/>
    <lineage>
        <taxon>Bacteria</taxon>
        <taxon>Pseudomonadati</taxon>
        <taxon>Bacteroidota</taxon>
        <taxon>Chitinophagia</taxon>
        <taxon>Chitinophagales</taxon>
        <taxon>Chitinophagaceae</taxon>
        <taxon>Nemorincola</taxon>
    </lineage>
</organism>
<comment type="catalytic activity">
    <reaction evidence="6">
        <text>L-lysyl-[protein] + 3 S-adenosyl-L-methionine = N(6),N(6),N(6)-trimethyl-L-lysyl-[protein] + 3 S-adenosyl-L-homocysteine + 3 H(+)</text>
        <dbReference type="Rhea" id="RHEA:54192"/>
        <dbReference type="Rhea" id="RHEA-COMP:9752"/>
        <dbReference type="Rhea" id="RHEA-COMP:13826"/>
        <dbReference type="ChEBI" id="CHEBI:15378"/>
        <dbReference type="ChEBI" id="CHEBI:29969"/>
        <dbReference type="ChEBI" id="CHEBI:57856"/>
        <dbReference type="ChEBI" id="CHEBI:59789"/>
        <dbReference type="ChEBI" id="CHEBI:61961"/>
    </reaction>
</comment>
<keyword evidence="8" id="KW-1185">Reference proteome</keyword>
<dbReference type="GO" id="GO:0032259">
    <property type="term" value="P:methylation"/>
    <property type="evidence" value="ECO:0007669"/>
    <property type="project" value="UniProtKB-KW"/>
</dbReference>
<keyword evidence="5 6" id="KW-0949">S-adenosyl-L-methionine</keyword>
<proteinExistence type="inferred from homology"/>
<feature type="binding site" evidence="6">
    <location>
        <position position="123"/>
    </location>
    <ligand>
        <name>S-adenosyl-L-methionine</name>
        <dbReference type="ChEBI" id="CHEBI:59789"/>
    </ligand>
</feature>
<dbReference type="EMBL" id="BAABFA010000019">
    <property type="protein sequence ID" value="GAA4468877.1"/>
    <property type="molecule type" value="Genomic_DNA"/>
</dbReference>
<feature type="binding site" evidence="6">
    <location>
        <position position="166"/>
    </location>
    <ligand>
        <name>S-adenosyl-L-methionine</name>
        <dbReference type="ChEBI" id="CHEBI:59789"/>
    </ligand>
</feature>
<dbReference type="Pfam" id="PF06325">
    <property type="entry name" value="PrmA"/>
    <property type="match status" value="1"/>
</dbReference>
<comment type="subcellular location">
    <subcellularLocation>
        <location evidence="6">Cytoplasm</location>
    </subcellularLocation>
</comment>
<dbReference type="Gene3D" id="3.40.50.150">
    <property type="entry name" value="Vaccinia Virus protein VP39"/>
    <property type="match status" value="1"/>
</dbReference>
<keyword evidence="3 6" id="KW-0489">Methyltransferase</keyword>
<dbReference type="SUPFAM" id="SSF53335">
    <property type="entry name" value="S-adenosyl-L-methionine-dependent methyltransferases"/>
    <property type="match status" value="1"/>
</dbReference>
<dbReference type="PANTHER" id="PTHR43648:SF1">
    <property type="entry name" value="ELECTRON TRANSFER FLAVOPROTEIN BETA SUBUNIT LYSINE METHYLTRANSFERASE"/>
    <property type="match status" value="1"/>
</dbReference>
<dbReference type="InterPro" id="IPR004498">
    <property type="entry name" value="Ribosomal_PrmA_MeTrfase"/>
</dbReference>
<sequence length="272" mass="29749">MRHIKISFEVPPGDERDVLIALLADTGYEGFEETDNVVHAYVPEEAYDAAQVAETLSMYQVQHAAETIEPRNWNEVWEAGIQPVVVDGFCTVRAHFHSPEVDTPYCVVITPKMSFGTGHHATTQLMMMAMRHIPFSGKTVLDFGTGTGVLAILAGMLGAAKTVAIDNDEWAVENARENAERNGSVGMEIAQASLEDIEAQEYDVVLANINRHILLHHMPAMYGMLVSKGILLMSGLLTEDEAVIADAAKEAGFVIEAVEQLNGWISVKAIKQ</sequence>
<evidence type="ECO:0000256" key="4">
    <source>
        <dbReference type="ARBA" id="ARBA00022679"/>
    </source>
</evidence>
<evidence type="ECO:0000256" key="1">
    <source>
        <dbReference type="ARBA" id="ARBA00009741"/>
    </source>
</evidence>
<dbReference type="Proteomes" id="UP001500067">
    <property type="component" value="Unassembled WGS sequence"/>
</dbReference>
<protein>
    <recommendedName>
        <fullName evidence="6">Ribosomal protein L11 methyltransferase</fullName>
        <shortName evidence="6">L11 Mtase</shortName>
        <ecNumber evidence="6">2.1.1.-</ecNumber>
    </recommendedName>
</protein>
<dbReference type="PIRSF" id="PIRSF000401">
    <property type="entry name" value="RPL11_MTase"/>
    <property type="match status" value="1"/>
</dbReference>
<keyword evidence="2 6" id="KW-0963">Cytoplasm</keyword>
<reference evidence="8" key="1">
    <citation type="journal article" date="2019" name="Int. J. Syst. Evol. Microbiol.">
        <title>The Global Catalogue of Microorganisms (GCM) 10K type strain sequencing project: providing services to taxonomists for standard genome sequencing and annotation.</title>
        <authorList>
            <consortium name="The Broad Institute Genomics Platform"/>
            <consortium name="The Broad Institute Genome Sequencing Center for Infectious Disease"/>
            <person name="Wu L."/>
            <person name="Ma J."/>
        </authorList>
    </citation>
    <scope>NUCLEOTIDE SEQUENCE [LARGE SCALE GENOMIC DNA]</scope>
    <source>
        <strain evidence="8">JCM 32105</strain>
    </source>
</reference>
<feature type="binding site" evidence="6">
    <location>
        <position position="208"/>
    </location>
    <ligand>
        <name>S-adenosyl-L-methionine</name>
        <dbReference type="ChEBI" id="CHEBI:59789"/>
    </ligand>
</feature>
<feature type="binding site" evidence="6">
    <location>
        <position position="144"/>
    </location>
    <ligand>
        <name>S-adenosyl-L-methionine</name>
        <dbReference type="ChEBI" id="CHEBI:59789"/>
    </ligand>
</feature>
<evidence type="ECO:0000313" key="8">
    <source>
        <dbReference type="Proteomes" id="UP001500067"/>
    </source>
</evidence>
<dbReference type="GO" id="GO:0008168">
    <property type="term" value="F:methyltransferase activity"/>
    <property type="evidence" value="ECO:0007669"/>
    <property type="project" value="UniProtKB-KW"/>
</dbReference>
<comment type="caution">
    <text evidence="7">The sequence shown here is derived from an EMBL/GenBank/DDBJ whole genome shotgun (WGS) entry which is preliminary data.</text>
</comment>
<evidence type="ECO:0000256" key="6">
    <source>
        <dbReference type="HAMAP-Rule" id="MF_00735"/>
    </source>
</evidence>
<dbReference type="InterPro" id="IPR029063">
    <property type="entry name" value="SAM-dependent_MTases_sf"/>
</dbReference>
<dbReference type="HAMAP" id="MF_00735">
    <property type="entry name" value="Methyltr_PrmA"/>
    <property type="match status" value="1"/>
</dbReference>
<comment type="function">
    <text evidence="6">Methylates ribosomal protein L11.</text>
</comment>
<dbReference type="InterPro" id="IPR050078">
    <property type="entry name" value="Ribosomal_L11_MeTrfase_PrmA"/>
</dbReference>